<evidence type="ECO:0000313" key="2">
    <source>
        <dbReference type="EMBL" id="OPX46661.1"/>
    </source>
</evidence>
<feature type="region of interest" description="Disordered" evidence="1">
    <location>
        <begin position="418"/>
        <end position="440"/>
    </location>
</feature>
<proteinExistence type="predicted"/>
<evidence type="ECO:0000313" key="3">
    <source>
        <dbReference type="Proteomes" id="UP000191448"/>
    </source>
</evidence>
<dbReference type="OrthoDB" id="6008408at2"/>
<dbReference type="Gene3D" id="3.30.70.1790">
    <property type="entry name" value="RepB DNA-primase, N-terminal domain"/>
    <property type="match status" value="1"/>
</dbReference>
<evidence type="ECO:0008006" key="4">
    <source>
        <dbReference type="Google" id="ProtNLM"/>
    </source>
</evidence>
<gene>
    <name evidence="2" type="ORF">CLTHE_26750</name>
</gene>
<dbReference type="AlphaFoldDB" id="A0A1V4STN9"/>
<dbReference type="Proteomes" id="UP000191448">
    <property type="component" value="Unassembled WGS sequence"/>
</dbReference>
<accession>A0A1V4STN9</accession>
<comment type="caution">
    <text evidence="2">The sequence shown here is derived from an EMBL/GenBank/DDBJ whole genome shotgun (WGS) entry which is preliminary data.</text>
</comment>
<protein>
    <recommendedName>
        <fullName evidence="4">Replication protein</fullName>
    </recommendedName>
</protein>
<organism evidence="2 3">
    <name type="scientific">Clostridium thermobutyricum DSM 4928</name>
    <dbReference type="NCBI Taxonomy" id="1121339"/>
    <lineage>
        <taxon>Bacteria</taxon>
        <taxon>Bacillati</taxon>
        <taxon>Bacillota</taxon>
        <taxon>Clostridia</taxon>
        <taxon>Eubacteriales</taxon>
        <taxon>Clostridiaceae</taxon>
        <taxon>Clostridium</taxon>
    </lineage>
</organism>
<evidence type="ECO:0000256" key="1">
    <source>
        <dbReference type="SAM" id="MobiDB-lite"/>
    </source>
</evidence>
<name>A0A1V4STN9_9CLOT</name>
<sequence length="517" mass="60579">MAAEKISQLNIIKNALVSTSTPLVSSQKIEDAIVEIQSIKNKKDGYTAIGIKDENSIFTQWHISNFKLTEKISKLMDFKDVYISINSMLSPIRQIQNIRHLHSFWVDIDYYKIKKYKNKTTEEMISRMRKDGQFEEVEPSFFVDSGNGMYIFYLIESATKNALPIWQKIQDTLVKKFERYGADPLSSDAVHVLRLPGTINSKTGRKARLVYNANSKFKFEINKEESLKRYTIPELADIFLPKLPMEKNEWNEVRKKTKKANIISKKQKEISLYNLHTLHYSRMNDILALQRLRNGKCNGSRELMTFLYRYYSCLFIKDEKTALESTMDFNSQFEIPLSESEVIKATKSAETAYIRWAKTFDQYIRLTDKPPMSKFFRENGCYVYSNKKLIKLLEISDEEMDSLKTIISIKEKNRRSKDYRNEWKKDKSKKDSRNSNGLTKRQQSKLENLTIILKLTKSGMKQKEIANLIKITQQGVSKLLKEWKTGQIDTLIIQEYLKQKNKTDNFASKKELWENIS</sequence>
<feature type="compositionally biased region" description="Basic and acidic residues" evidence="1">
    <location>
        <begin position="418"/>
        <end position="433"/>
    </location>
</feature>
<reference evidence="2 3" key="1">
    <citation type="submission" date="2016-02" db="EMBL/GenBank/DDBJ databases">
        <title>Genome sequence of Clostridium thermobutyricum DSM 4928.</title>
        <authorList>
            <person name="Poehlein A."/>
            <person name="Daniel R."/>
        </authorList>
    </citation>
    <scope>NUCLEOTIDE SEQUENCE [LARGE SCALE GENOMIC DNA]</scope>
    <source>
        <strain evidence="2 3">DSM 4928</strain>
    </source>
</reference>
<dbReference type="EMBL" id="LTAY01000074">
    <property type="protein sequence ID" value="OPX46661.1"/>
    <property type="molecule type" value="Genomic_DNA"/>
</dbReference>
<dbReference type="RefSeq" id="WP_080023881.1">
    <property type="nucleotide sequence ID" value="NZ_LTAY01000074.1"/>
</dbReference>